<dbReference type="AlphaFoldDB" id="A0A507E265"/>
<dbReference type="EMBL" id="QEAQ01000045">
    <property type="protein sequence ID" value="TPX57924.1"/>
    <property type="molecule type" value="Genomic_DNA"/>
</dbReference>
<proteinExistence type="inferred from homology"/>
<evidence type="ECO:0000313" key="4">
    <source>
        <dbReference type="EMBL" id="TPX57924.1"/>
    </source>
</evidence>
<evidence type="ECO:0000313" key="5">
    <source>
        <dbReference type="Proteomes" id="UP000318582"/>
    </source>
</evidence>
<evidence type="ECO:0000256" key="2">
    <source>
        <dbReference type="ARBA" id="ARBA00019180"/>
    </source>
</evidence>
<evidence type="ECO:0000256" key="3">
    <source>
        <dbReference type="ARBA" id="ARBA00023186"/>
    </source>
</evidence>
<accession>A0A507E265</accession>
<gene>
    <name evidence="4" type="ORF">PhCBS80983_g03497</name>
</gene>
<dbReference type="Pfam" id="PF16094">
    <property type="entry name" value="PAC1"/>
    <property type="match status" value="1"/>
</dbReference>
<evidence type="ECO:0000256" key="1">
    <source>
        <dbReference type="ARBA" id="ARBA00005261"/>
    </source>
</evidence>
<dbReference type="Proteomes" id="UP000318582">
    <property type="component" value="Unassembled WGS sequence"/>
</dbReference>
<dbReference type="GO" id="GO:0005783">
    <property type="term" value="C:endoplasmic reticulum"/>
    <property type="evidence" value="ECO:0007669"/>
    <property type="project" value="InterPro"/>
</dbReference>
<organism evidence="4 5">
    <name type="scientific">Powellomyces hirtus</name>
    <dbReference type="NCBI Taxonomy" id="109895"/>
    <lineage>
        <taxon>Eukaryota</taxon>
        <taxon>Fungi</taxon>
        <taxon>Fungi incertae sedis</taxon>
        <taxon>Chytridiomycota</taxon>
        <taxon>Chytridiomycota incertae sedis</taxon>
        <taxon>Chytridiomycetes</taxon>
        <taxon>Spizellomycetales</taxon>
        <taxon>Powellomycetaceae</taxon>
        <taxon>Powellomyces</taxon>
    </lineage>
</organism>
<name>A0A507E265_9FUNG</name>
<dbReference type="InterPro" id="IPR016565">
    <property type="entry name" value="Proteasome_assmbl_chp_1"/>
</dbReference>
<protein>
    <recommendedName>
        <fullName evidence="2">Proteasome assembly chaperone 1</fullName>
    </recommendedName>
</protein>
<comment type="similarity">
    <text evidence="1">Belongs to the PSMG1 family.</text>
</comment>
<dbReference type="PANTHER" id="PTHR15069:SF1">
    <property type="entry name" value="PROTEASOME ASSEMBLY CHAPERONE 1"/>
    <property type="match status" value="1"/>
</dbReference>
<keyword evidence="5" id="KW-1185">Reference proteome</keyword>
<reference evidence="4 5" key="1">
    <citation type="journal article" date="2019" name="Sci. Rep.">
        <title>Comparative genomics of chytrid fungi reveal insights into the obligate biotrophic and pathogenic lifestyle of Synchytrium endobioticum.</title>
        <authorList>
            <person name="van de Vossenberg B.T.L.H."/>
            <person name="Warris S."/>
            <person name="Nguyen H.D.T."/>
            <person name="van Gent-Pelzer M.P.E."/>
            <person name="Joly D.L."/>
            <person name="van de Geest H.C."/>
            <person name="Bonants P.J.M."/>
            <person name="Smith D.S."/>
            <person name="Levesque C.A."/>
            <person name="van der Lee T.A.J."/>
        </authorList>
    </citation>
    <scope>NUCLEOTIDE SEQUENCE [LARGE SCALE GENOMIC DNA]</scope>
    <source>
        <strain evidence="4 5">CBS 809.83</strain>
    </source>
</reference>
<dbReference type="GO" id="GO:0070628">
    <property type="term" value="F:proteasome binding"/>
    <property type="evidence" value="ECO:0007669"/>
    <property type="project" value="TreeGrafter"/>
</dbReference>
<dbReference type="GO" id="GO:0080129">
    <property type="term" value="P:proteasome core complex assembly"/>
    <property type="evidence" value="ECO:0007669"/>
    <property type="project" value="TreeGrafter"/>
</dbReference>
<dbReference type="STRING" id="109895.A0A507E265"/>
<dbReference type="PANTHER" id="PTHR15069">
    <property type="entry name" value="PROTEASOME ASSEMBLY CHAPERONE 1"/>
    <property type="match status" value="1"/>
</dbReference>
<sequence length="271" mass="30295">MDIWPFQPDLTARDYEAEEMEELEAVEAGIAPVVRPVLEWAPGCDTQEAKTPQLLLLGLPGAGALFLNGRFQKRKFVGSMRFPSAEVKGSAWEKQMLADQTFTLYELLDEPSTLIVICQYDISSELSPAWADVFFTHIKPQRTMILDSMTEYQFKQASEETAPPLLRKLKTTLAHEIDAVEHLAPPSIITGPAAAFLTWLEVRHLPAYLYVSLLETQFGRHDISVATLQAFETILSTLPASVREVATTQTKAEYIKAINAVAKKDVSHLYL</sequence>
<keyword evidence="3" id="KW-0143">Chaperone</keyword>
<comment type="caution">
    <text evidence="4">The sequence shown here is derived from an EMBL/GenBank/DDBJ whole genome shotgun (WGS) entry which is preliminary data.</text>
</comment>